<dbReference type="Gene3D" id="1.10.510.10">
    <property type="entry name" value="Transferase(Phosphotransferase) domain 1"/>
    <property type="match status" value="1"/>
</dbReference>
<reference evidence="3" key="1">
    <citation type="submission" date="2019-04" db="EMBL/GenBank/DDBJ databases">
        <title>Friends and foes A comparative genomics studyof 23 Aspergillus species from section Flavi.</title>
        <authorList>
            <consortium name="DOE Joint Genome Institute"/>
            <person name="Kjaerbolling I."/>
            <person name="Vesth T."/>
            <person name="Frisvad J.C."/>
            <person name="Nybo J.L."/>
            <person name="Theobald S."/>
            <person name="Kildgaard S."/>
            <person name="Isbrandt T."/>
            <person name="Kuo A."/>
            <person name="Sato A."/>
            <person name="Lyhne E.K."/>
            <person name="Kogle M.E."/>
            <person name="Wiebenga A."/>
            <person name="Kun R.S."/>
            <person name="Lubbers R.J."/>
            <person name="Makela M.R."/>
            <person name="Barry K."/>
            <person name="Chovatia M."/>
            <person name="Clum A."/>
            <person name="Daum C."/>
            <person name="Haridas S."/>
            <person name="He G."/>
            <person name="LaButti K."/>
            <person name="Lipzen A."/>
            <person name="Mondo S."/>
            <person name="Riley R."/>
            <person name="Salamov A."/>
            <person name="Simmons B.A."/>
            <person name="Magnuson J.K."/>
            <person name="Henrissat B."/>
            <person name="Mortensen U.H."/>
            <person name="Larsen T.O."/>
            <person name="Devries R.P."/>
            <person name="Grigoriev I.V."/>
            <person name="Machida M."/>
            <person name="Baker S.E."/>
            <person name="Andersen M.R."/>
        </authorList>
    </citation>
    <scope>NUCLEOTIDE SEQUENCE [LARGE SCALE GENOMIC DNA]</scope>
    <source>
        <strain evidence="3">CBS 553.77</strain>
    </source>
</reference>
<dbReference type="InterPro" id="IPR011009">
    <property type="entry name" value="Kinase-like_dom_sf"/>
</dbReference>
<gene>
    <name evidence="2" type="ORF">BDV28DRAFT_3420</name>
</gene>
<evidence type="ECO:0000313" key="3">
    <source>
        <dbReference type="Proteomes" id="UP000327118"/>
    </source>
</evidence>
<dbReference type="InterPro" id="IPR040976">
    <property type="entry name" value="Pkinase_fungal"/>
</dbReference>
<evidence type="ECO:0000313" key="2">
    <source>
        <dbReference type="EMBL" id="KAE8352398.1"/>
    </source>
</evidence>
<feature type="domain" description="Fungal-type protein kinase" evidence="1">
    <location>
        <begin position="269"/>
        <end position="685"/>
    </location>
</feature>
<name>A0A5N6Z4P5_9EURO</name>
<accession>A0A5N6Z4P5</accession>
<dbReference type="SUPFAM" id="SSF56112">
    <property type="entry name" value="Protein kinase-like (PK-like)"/>
    <property type="match status" value="1"/>
</dbReference>
<proteinExistence type="predicted"/>
<dbReference type="Proteomes" id="UP000327118">
    <property type="component" value="Unassembled WGS sequence"/>
</dbReference>
<evidence type="ECO:0000259" key="1">
    <source>
        <dbReference type="Pfam" id="PF17667"/>
    </source>
</evidence>
<keyword evidence="3" id="KW-1185">Reference proteome</keyword>
<dbReference type="EMBL" id="ML739132">
    <property type="protein sequence ID" value="KAE8352398.1"/>
    <property type="molecule type" value="Genomic_DNA"/>
</dbReference>
<dbReference type="Pfam" id="PF17667">
    <property type="entry name" value="Pkinase_fungal"/>
    <property type="match status" value="1"/>
</dbReference>
<protein>
    <recommendedName>
        <fullName evidence="1">Fungal-type protein kinase domain-containing protein</fullName>
    </recommendedName>
</protein>
<dbReference type="PANTHER" id="PTHR38248:SF2">
    <property type="entry name" value="FUNK1 11"/>
    <property type="match status" value="1"/>
</dbReference>
<dbReference type="OrthoDB" id="5584477at2759"/>
<dbReference type="AlphaFoldDB" id="A0A5N6Z4P5"/>
<organism evidence="2 3">
    <name type="scientific">Aspergillus coremiiformis</name>
    <dbReference type="NCBI Taxonomy" id="138285"/>
    <lineage>
        <taxon>Eukaryota</taxon>
        <taxon>Fungi</taxon>
        <taxon>Dikarya</taxon>
        <taxon>Ascomycota</taxon>
        <taxon>Pezizomycotina</taxon>
        <taxon>Eurotiomycetes</taxon>
        <taxon>Eurotiomycetidae</taxon>
        <taxon>Eurotiales</taxon>
        <taxon>Aspergillaceae</taxon>
        <taxon>Aspergillus</taxon>
        <taxon>Aspergillus subgen. Circumdati</taxon>
    </lineage>
</organism>
<dbReference type="PANTHER" id="PTHR38248">
    <property type="entry name" value="FUNK1 6"/>
    <property type="match status" value="1"/>
</dbReference>
<sequence length="784" mass="89002">MVHPEKPDTHKAEPIGEKLDRFLESFKATCDDLGLPATLESISQFGSQDLRNVALDLLSALRALPDMRKRQSVNNRRNLLDDFLSLNAVIASDAFDIDHFIPLMRVVLNQGSDNLIWEKLYATLRETTPPPKPLPFLDTPYLHTTSSIVNSSEYRKHIDAVLKEELGSIFINVPNFHEVFFKGIDGFEAARTTVFERCQESDSALYCEGTGWLDWPASTQEKEVLAWITGKIDLFRSLMIEGNPHLSLRRTVLAQPSNPLQGSTANRKLDVAIVDESEIVAGHTSHWSRILIPGELKSSPELDTASSTWRDLSRYVREVFTAQDTRRFVLGFTLCGSLMRLWEFDRVGATASEFFDINKDGSKFVSVIVGYLLMDYNQLGYDSSIVYSSDGKRSINILRDRQPERIILDELTRRTSCIAGRATTCWKAHREGESNVPLVVKDSWQDPERDEEGMLLQEASDSGVINITRHFFHETVLVDGNEDDIFANIREGLDLARAKCHKPARFVTPLADEAIARKTRSISSIAGRKRSSSRAGTDTSLPICKRTCSRSSSENSGRADTQNRVHRRVIVQDYGKPLYRASSLAAMLNALLGCLEGYHDLYIKTGLLQGDISTGNLMMNEDNSHSRTAFLIDLDLAIREKRDQPSGARGKTGTRAFMPIGQLLGEPLSWVLGLESFFWVLFWMCIHYDGPDKKSRVIREFDEWNYASMERLAKWKLGTVSDNHIFESTMDNFTDYYSPLKPWVDELRKAIFPDGRLRRKEDEKLFDRMCEILRNARDTLRMAQ</sequence>